<feature type="chain" id="PRO_5046842939" evidence="4">
    <location>
        <begin position="29"/>
        <end position="365"/>
    </location>
</feature>
<evidence type="ECO:0000313" key="9">
    <source>
        <dbReference type="Proteomes" id="UP001485459"/>
    </source>
</evidence>
<evidence type="ECO:0000256" key="4">
    <source>
        <dbReference type="SAM" id="SignalP"/>
    </source>
</evidence>
<gene>
    <name evidence="8" type="ORF">WJU16_00040</name>
</gene>
<evidence type="ECO:0000256" key="3">
    <source>
        <dbReference type="SAM" id="Coils"/>
    </source>
</evidence>
<protein>
    <submittedName>
        <fullName evidence="8">Efflux RND transporter periplasmic adaptor subunit</fullName>
    </submittedName>
</protein>
<dbReference type="NCBIfam" id="TIGR01730">
    <property type="entry name" value="RND_mfp"/>
    <property type="match status" value="1"/>
</dbReference>
<keyword evidence="9" id="KW-1185">Reference proteome</keyword>
<name>A0ABZ2YR72_9BACT</name>
<dbReference type="Gene3D" id="2.40.420.20">
    <property type="match status" value="1"/>
</dbReference>
<dbReference type="Pfam" id="PF25973">
    <property type="entry name" value="BSH_CzcB"/>
    <property type="match status" value="1"/>
</dbReference>
<dbReference type="InterPro" id="IPR051909">
    <property type="entry name" value="MFP_Cation_Efflux"/>
</dbReference>
<evidence type="ECO:0000259" key="5">
    <source>
        <dbReference type="Pfam" id="PF25954"/>
    </source>
</evidence>
<dbReference type="PROSITE" id="PS51257">
    <property type="entry name" value="PROKAR_LIPOPROTEIN"/>
    <property type="match status" value="1"/>
</dbReference>
<accession>A0ABZ2YR72</accession>
<keyword evidence="4" id="KW-0732">Signal</keyword>
<dbReference type="InterPro" id="IPR006143">
    <property type="entry name" value="RND_pump_MFP"/>
</dbReference>
<evidence type="ECO:0000313" key="8">
    <source>
        <dbReference type="EMBL" id="WZN41426.1"/>
    </source>
</evidence>
<evidence type="ECO:0000259" key="6">
    <source>
        <dbReference type="Pfam" id="PF25967"/>
    </source>
</evidence>
<dbReference type="RefSeq" id="WP_341836275.1">
    <property type="nucleotide sequence ID" value="NZ_CP149822.1"/>
</dbReference>
<sequence>MKRMKPYTLPLLIAAAATAFGGCRQSLAEDTDKTTFALSDTMLASIRIDTTAIRPVESELRLSGKVTPDLGKVLKLYPIVSGYVKDIKVQLGDYVKKGQIIAVIQSGEIADYDKQLADANSDLAIAEKSLKVAQDLYQSQLATEKDVLNAEEERNKATAEIGRLHELMRLYRKGSGSTSIVTAPINGYIIEKNINNGMEMRADNSAHMFTISELDEVWIMANVFETDIARVKEGYPADISTISYPDKIFHGQIDKVYNVLDPETKTMQVRIRLSNEGMLLKPEMFATVLLKYRDGSEMPAIPSSAVIFDKGKNFVMVFRDRYNIDTREVSVAKSLNTVSYISRGLQPGERVISKNQLLIYDALNE</sequence>
<reference evidence="9" key="1">
    <citation type="submission" date="2024-03" db="EMBL/GenBank/DDBJ databases">
        <title>Chitinophaga horti sp. nov., isolated from garden soil.</title>
        <authorList>
            <person name="Lee D.S."/>
            <person name="Han D.M."/>
            <person name="Baek J.H."/>
            <person name="Choi D.G."/>
            <person name="Jeon J.H."/>
            <person name="Jeon C.O."/>
        </authorList>
    </citation>
    <scope>NUCLEOTIDE SEQUENCE [LARGE SCALE GENOMIC DNA]</scope>
    <source>
        <strain evidence="9">GPA1</strain>
    </source>
</reference>
<dbReference type="InterPro" id="IPR058792">
    <property type="entry name" value="Beta-barrel_RND_2"/>
</dbReference>
<dbReference type="InterPro" id="IPR058627">
    <property type="entry name" value="MdtA-like_C"/>
</dbReference>
<comment type="similarity">
    <text evidence="1">Belongs to the membrane fusion protein (MFP) (TC 8.A.1) family.</text>
</comment>
<evidence type="ECO:0000256" key="2">
    <source>
        <dbReference type="ARBA" id="ARBA00022448"/>
    </source>
</evidence>
<feature type="signal peptide" evidence="4">
    <location>
        <begin position="1"/>
        <end position="28"/>
    </location>
</feature>
<evidence type="ECO:0000256" key="1">
    <source>
        <dbReference type="ARBA" id="ARBA00009477"/>
    </source>
</evidence>
<feature type="domain" description="CusB-like beta-barrel" evidence="5">
    <location>
        <begin position="216"/>
        <end position="291"/>
    </location>
</feature>
<proteinExistence type="inferred from homology"/>
<feature type="domain" description="CzcB-like barrel-sandwich hybrid" evidence="7">
    <location>
        <begin position="74"/>
        <end position="212"/>
    </location>
</feature>
<feature type="domain" description="Multidrug resistance protein MdtA-like C-terminal permuted SH3" evidence="6">
    <location>
        <begin position="301"/>
        <end position="352"/>
    </location>
</feature>
<dbReference type="Pfam" id="PF25967">
    <property type="entry name" value="RND-MFP_C"/>
    <property type="match status" value="1"/>
</dbReference>
<dbReference type="Gene3D" id="2.40.50.100">
    <property type="match status" value="1"/>
</dbReference>
<organism evidence="8 9">
    <name type="scientific">Chitinophaga pollutisoli</name>
    <dbReference type="NCBI Taxonomy" id="3133966"/>
    <lineage>
        <taxon>Bacteria</taxon>
        <taxon>Pseudomonadati</taxon>
        <taxon>Bacteroidota</taxon>
        <taxon>Chitinophagia</taxon>
        <taxon>Chitinophagales</taxon>
        <taxon>Chitinophagaceae</taxon>
        <taxon>Chitinophaga</taxon>
    </lineage>
</organism>
<dbReference type="PANTHER" id="PTHR30097:SF4">
    <property type="entry name" value="SLR6042 PROTEIN"/>
    <property type="match status" value="1"/>
</dbReference>
<keyword evidence="2" id="KW-0813">Transport</keyword>
<dbReference type="InterPro" id="IPR058647">
    <property type="entry name" value="BSH_CzcB-like"/>
</dbReference>
<dbReference type="SUPFAM" id="SSF111369">
    <property type="entry name" value="HlyD-like secretion proteins"/>
    <property type="match status" value="1"/>
</dbReference>
<feature type="coiled-coil region" evidence="3">
    <location>
        <begin position="109"/>
        <end position="167"/>
    </location>
</feature>
<dbReference type="Gene3D" id="2.40.30.170">
    <property type="match status" value="1"/>
</dbReference>
<keyword evidence="3" id="KW-0175">Coiled coil</keyword>
<dbReference type="Proteomes" id="UP001485459">
    <property type="component" value="Chromosome"/>
</dbReference>
<dbReference type="PANTHER" id="PTHR30097">
    <property type="entry name" value="CATION EFFLUX SYSTEM PROTEIN CUSB"/>
    <property type="match status" value="1"/>
</dbReference>
<evidence type="ECO:0000259" key="7">
    <source>
        <dbReference type="Pfam" id="PF25973"/>
    </source>
</evidence>
<dbReference type="Pfam" id="PF25954">
    <property type="entry name" value="Beta-barrel_RND_2"/>
    <property type="match status" value="1"/>
</dbReference>
<dbReference type="EMBL" id="CP149822">
    <property type="protein sequence ID" value="WZN41426.1"/>
    <property type="molecule type" value="Genomic_DNA"/>
</dbReference>